<dbReference type="PANTHER" id="PTHR45418">
    <property type="entry name" value="CANCER/TESTIS ANTIGEN 55"/>
    <property type="match status" value="1"/>
</dbReference>
<keyword evidence="16" id="KW-1185">Reference proteome</keyword>
<keyword evidence="12" id="KW-0862">Zinc</keyword>
<evidence type="ECO:0000313" key="16">
    <source>
        <dbReference type="Proteomes" id="UP000294933"/>
    </source>
</evidence>
<accession>A0A4Y7QAR4</accession>
<dbReference type="STRING" id="50990.A0A4Y7QAR4"/>
<evidence type="ECO:0000256" key="13">
    <source>
        <dbReference type="SAM" id="MobiDB-lite"/>
    </source>
</evidence>
<keyword evidence="12" id="KW-0863">Zinc-finger</keyword>
<dbReference type="SMART" id="SM00355">
    <property type="entry name" value="ZnF_C2H2"/>
    <property type="match status" value="3"/>
</dbReference>
<keyword evidence="5" id="KW-0547">Nucleotide-binding</keyword>
<keyword evidence="9" id="KW-0694">RNA-binding</keyword>
<dbReference type="Pfam" id="PF13086">
    <property type="entry name" value="AAA_11"/>
    <property type="match status" value="2"/>
</dbReference>
<feature type="region of interest" description="Disordered" evidence="13">
    <location>
        <begin position="1074"/>
        <end position="1098"/>
    </location>
</feature>
<dbReference type="GO" id="GO:0003723">
    <property type="term" value="F:RNA binding"/>
    <property type="evidence" value="ECO:0007669"/>
    <property type="project" value="UniProtKB-KW"/>
</dbReference>
<dbReference type="SMART" id="SM00451">
    <property type="entry name" value="ZnF_U1"/>
    <property type="match status" value="3"/>
</dbReference>
<dbReference type="InterPro" id="IPR003604">
    <property type="entry name" value="Matrin/U1-like-C_Znf_C2H2"/>
</dbReference>
<name>A0A4Y7QAR4_9AGAM</name>
<evidence type="ECO:0000256" key="10">
    <source>
        <dbReference type="ARBA" id="ARBA00023158"/>
    </source>
</evidence>
<keyword evidence="12" id="KW-0479">Metal-binding</keyword>
<dbReference type="InterPro" id="IPR047187">
    <property type="entry name" value="SF1_C_Upf1"/>
</dbReference>
<evidence type="ECO:0000259" key="14">
    <source>
        <dbReference type="PROSITE" id="PS50157"/>
    </source>
</evidence>
<evidence type="ECO:0000256" key="5">
    <source>
        <dbReference type="ARBA" id="ARBA00022741"/>
    </source>
</evidence>
<dbReference type="VEuPathDB" id="FungiDB:BD410DRAFT_785928"/>
<comment type="catalytic activity">
    <reaction evidence="11">
        <text>ATP + H2O = ADP + phosphate + H(+)</text>
        <dbReference type="Rhea" id="RHEA:13065"/>
        <dbReference type="ChEBI" id="CHEBI:15377"/>
        <dbReference type="ChEBI" id="CHEBI:15378"/>
        <dbReference type="ChEBI" id="CHEBI:30616"/>
        <dbReference type="ChEBI" id="CHEBI:43474"/>
        <dbReference type="ChEBI" id="CHEBI:456216"/>
        <dbReference type="EC" id="3.6.4.13"/>
    </reaction>
</comment>
<dbReference type="GO" id="GO:0016787">
    <property type="term" value="F:hydrolase activity"/>
    <property type="evidence" value="ECO:0007669"/>
    <property type="project" value="UniProtKB-KW"/>
</dbReference>
<keyword evidence="6 15" id="KW-0378">Hydrolase</keyword>
<reference evidence="15 16" key="1">
    <citation type="submission" date="2018-06" db="EMBL/GenBank/DDBJ databases">
        <title>A transcriptomic atlas of mushroom development highlights an independent origin of complex multicellularity.</title>
        <authorList>
            <consortium name="DOE Joint Genome Institute"/>
            <person name="Krizsan K."/>
            <person name="Almasi E."/>
            <person name="Merenyi Z."/>
            <person name="Sahu N."/>
            <person name="Viragh M."/>
            <person name="Koszo T."/>
            <person name="Mondo S."/>
            <person name="Kiss B."/>
            <person name="Balint B."/>
            <person name="Kues U."/>
            <person name="Barry K."/>
            <person name="Hegedus J.C."/>
            <person name="Henrissat B."/>
            <person name="Johnson J."/>
            <person name="Lipzen A."/>
            <person name="Ohm R."/>
            <person name="Nagy I."/>
            <person name="Pangilinan J."/>
            <person name="Yan J."/>
            <person name="Xiong Y."/>
            <person name="Grigoriev I.V."/>
            <person name="Hibbett D.S."/>
            <person name="Nagy L.G."/>
        </authorList>
    </citation>
    <scope>NUCLEOTIDE SEQUENCE [LARGE SCALE GENOMIC DNA]</scope>
    <source>
        <strain evidence="15 16">SZMC22713</strain>
    </source>
</reference>
<dbReference type="GO" id="GO:0005524">
    <property type="term" value="F:ATP binding"/>
    <property type="evidence" value="ECO:0007669"/>
    <property type="project" value="UniProtKB-KW"/>
</dbReference>
<dbReference type="FunFam" id="3.40.50.300:FF:000608">
    <property type="entry name" value="Mov10 RISC complex RNA helicase"/>
    <property type="match status" value="1"/>
</dbReference>
<comment type="similarity">
    <text evidence="2">Belongs to the DNA2/NAM7 helicase family. SDE3 subfamily.</text>
</comment>
<dbReference type="PROSITE" id="PS50157">
    <property type="entry name" value="ZINC_FINGER_C2H2_2"/>
    <property type="match status" value="1"/>
</dbReference>
<organism evidence="15 16">
    <name type="scientific">Rickenella mellea</name>
    <dbReference type="NCBI Taxonomy" id="50990"/>
    <lineage>
        <taxon>Eukaryota</taxon>
        <taxon>Fungi</taxon>
        <taxon>Dikarya</taxon>
        <taxon>Basidiomycota</taxon>
        <taxon>Agaricomycotina</taxon>
        <taxon>Agaricomycetes</taxon>
        <taxon>Hymenochaetales</taxon>
        <taxon>Rickenellaceae</taxon>
        <taxon>Rickenella</taxon>
    </lineage>
</organism>
<keyword evidence="7" id="KW-0347">Helicase</keyword>
<evidence type="ECO:0000256" key="3">
    <source>
        <dbReference type="ARBA" id="ARBA00012552"/>
    </source>
</evidence>
<dbReference type="GO" id="GO:0036464">
    <property type="term" value="C:cytoplasmic ribonucleoprotein granule"/>
    <property type="evidence" value="ECO:0007669"/>
    <property type="project" value="UniProtKB-SubCell"/>
</dbReference>
<evidence type="ECO:0000256" key="1">
    <source>
        <dbReference type="ARBA" id="ARBA00004331"/>
    </source>
</evidence>
<dbReference type="OrthoDB" id="6513042at2759"/>
<dbReference type="EC" id="3.6.4.13" evidence="3"/>
<evidence type="ECO:0000313" key="15">
    <source>
        <dbReference type="EMBL" id="TDL24456.1"/>
    </source>
</evidence>
<evidence type="ECO:0000256" key="6">
    <source>
        <dbReference type="ARBA" id="ARBA00022801"/>
    </source>
</evidence>
<dbReference type="CDD" id="cd18808">
    <property type="entry name" value="SF1_C_Upf1"/>
    <property type="match status" value="1"/>
</dbReference>
<keyword evidence="10" id="KW-0943">RNA-mediated gene silencing</keyword>
<dbReference type="GO" id="GO:0008270">
    <property type="term" value="F:zinc ion binding"/>
    <property type="evidence" value="ECO:0007669"/>
    <property type="project" value="UniProtKB-KW"/>
</dbReference>
<feature type="domain" description="C2H2-type" evidence="14">
    <location>
        <begin position="113"/>
        <end position="142"/>
    </location>
</feature>
<dbReference type="SUPFAM" id="SSF52540">
    <property type="entry name" value="P-loop containing nucleoside triphosphate hydrolases"/>
    <property type="match status" value="1"/>
</dbReference>
<dbReference type="GO" id="GO:0031047">
    <property type="term" value="P:regulatory ncRNA-mediated gene silencing"/>
    <property type="evidence" value="ECO:0007669"/>
    <property type="project" value="UniProtKB-KW"/>
</dbReference>
<evidence type="ECO:0000256" key="12">
    <source>
        <dbReference type="PROSITE-ProRule" id="PRU00042"/>
    </source>
</evidence>
<dbReference type="Pfam" id="PF21634">
    <property type="entry name" value="MOV-10_beta-barrel"/>
    <property type="match status" value="1"/>
</dbReference>
<protein>
    <recommendedName>
        <fullName evidence="3">RNA helicase</fullName>
        <ecNumber evidence="3">3.6.4.13</ecNumber>
    </recommendedName>
</protein>
<evidence type="ECO:0000256" key="9">
    <source>
        <dbReference type="ARBA" id="ARBA00022884"/>
    </source>
</evidence>
<dbReference type="Pfam" id="PF12874">
    <property type="entry name" value="zf-met"/>
    <property type="match status" value="1"/>
</dbReference>
<dbReference type="InterPro" id="IPR013087">
    <property type="entry name" value="Znf_C2H2_type"/>
</dbReference>
<dbReference type="GO" id="GO:0032574">
    <property type="term" value="F:5'-3' RNA helicase activity"/>
    <property type="evidence" value="ECO:0007669"/>
    <property type="project" value="InterPro"/>
</dbReference>
<dbReference type="InterPro" id="IPR049080">
    <property type="entry name" value="MOV-10-like_beta-barrel"/>
</dbReference>
<dbReference type="PROSITE" id="PS00028">
    <property type="entry name" value="ZINC_FINGER_C2H2_1"/>
    <property type="match status" value="1"/>
</dbReference>
<gene>
    <name evidence="15" type="ORF">BD410DRAFT_785928</name>
</gene>
<dbReference type="Proteomes" id="UP000294933">
    <property type="component" value="Unassembled WGS sequence"/>
</dbReference>
<dbReference type="InterPro" id="IPR026122">
    <property type="entry name" value="MOV-10/SDE3_DEXXQ/H-box"/>
</dbReference>
<proteinExistence type="inferred from homology"/>
<evidence type="ECO:0000256" key="11">
    <source>
        <dbReference type="ARBA" id="ARBA00047984"/>
    </source>
</evidence>
<dbReference type="InterPro" id="IPR027417">
    <property type="entry name" value="P-loop_NTPase"/>
</dbReference>
<dbReference type="Gene3D" id="3.40.50.300">
    <property type="entry name" value="P-loop containing nucleotide triphosphate hydrolases"/>
    <property type="match status" value="2"/>
</dbReference>
<dbReference type="InterPro" id="IPR041677">
    <property type="entry name" value="DNA2/NAM7_AAA_11"/>
</dbReference>
<dbReference type="InterPro" id="IPR041679">
    <property type="entry name" value="DNA2/NAM7-like_C"/>
</dbReference>
<sequence length="1098" mass="123125">MKDVLKTSDRDPRDQRPSWASVWRIPFNRNCATHTSQSEAQACQATNNCAVDLPSSTTQRRGIPSGYKYFVHGLKSLSNPSPFSIMVAICEELLRNGFCSREHNGCSSHHNVFRCDTCRVFFTSQHNLFVHYETKRHTRKVEGNSVFVRCTVCKLTLASADHYPVHSQGRRHLKALKSQGSANDPGPEEVDTYPGATFCNICDIWAPDNSFSYHLNSRRHKKSMAYVAIKSAVNGAEKNKNGVIVSDEDGLDFGILDIPSRNSQQHEKRVYIENTNATAMLLTQIRVTSQFKSVGSQVHFNIPHQTENVTLAVGTKREIVVAFTPHGVRGRFVDRLELQFEDTALGIKFGITRPMSAIVGVKADYEVLRPKSIYVRPKRTPEEPMKNIVEGVPPPALHAIKWTSKLPMYPVPNDMIKLAYTEGKVSEIAQRVKNTFMPGLFASRTYGHHFDVMLWIEEERARQDLAKYNLQSASVDPSPGRYHTLEVDGLAEKRPSLIVTDVVFVQECGSAKDTWFEGHVHRLQQKSVHLHFGVKFRSIKGQKYKVRFQLNRLTLRRMHHALNTVFMRTDVLFPAAEHCARLAIPTRSQVDSIRCVDKKVGENPPQLQAVAAILHRPRGSVPFVVFGPPGTGKTVTVVEAIKQVLLADPKARVLACAPSNSASDIIAERLADLGKTAIFRLISPSRSKKGIPQPVLDRTRVNGDDVFVCPPPEELKTFRVVVSTCASAGTPSGIGVPRGHFTHIFIDEAGQAQEPEVMIGIKTIADNNTNIILSGDSKQLGPIVRSPVARELGLGKSYLDRMMESPIYDEDTGRGTTLVKLVKNWRSHPDILKFPNDEFYRSELEACGDPLITHSLLRWDMLPTKQFPIIFHGVCGKDMREASSPSFFNIEEASLVKTYVKNLLEDRRLRLKPQNVGVISPYNAQVHRIRNLLAPLSGQDGKNIKVGSVEEFQGQERRVIVLSTVRSSVDQVEFDLRHTLGFVANPRRFNVAVTRAQALLIVIGDPLVLSLDPLWKSFINYIHLGGGYTGKKIDWDPREPVDRSQRLDQQRQQTAAADLNDLVTRTRAMIIGEAEQLGDRNDDDELEANVDQPWREDE</sequence>
<dbReference type="PANTHER" id="PTHR45418:SF1">
    <property type="entry name" value="CANCER_TESTIS ANTIGEN 55"/>
    <property type="match status" value="1"/>
</dbReference>
<evidence type="ECO:0000256" key="2">
    <source>
        <dbReference type="ARBA" id="ARBA00005601"/>
    </source>
</evidence>
<evidence type="ECO:0000256" key="4">
    <source>
        <dbReference type="ARBA" id="ARBA00022490"/>
    </source>
</evidence>
<dbReference type="Pfam" id="PF13087">
    <property type="entry name" value="AAA_12"/>
    <property type="match status" value="1"/>
</dbReference>
<evidence type="ECO:0000256" key="7">
    <source>
        <dbReference type="ARBA" id="ARBA00022806"/>
    </source>
</evidence>
<keyword evidence="4" id="KW-0963">Cytoplasm</keyword>
<evidence type="ECO:0000256" key="8">
    <source>
        <dbReference type="ARBA" id="ARBA00022840"/>
    </source>
</evidence>
<comment type="subcellular location">
    <subcellularLocation>
        <location evidence="1">Cytoplasm</location>
        <location evidence="1">Cytoplasmic ribonucleoprotein granule</location>
    </subcellularLocation>
</comment>
<dbReference type="EMBL" id="ML170166">
    <property type="protein sequence ID" value="TDL24456.1"/>
    <property type="molecule type" value="Genomic_DNA"/>
</dbReference>
<dbReference type="AlphaFoldDB" id="A0A4Y7QAR4"/>
<keyword evidence="8" id="KW-0067">ATP-binding</keyword>
<dbReference type="CDD" id="cd18038">
    <property type="entry name" value="DEXXQc_Helz-like"/>
    <property type="match status" value="1"/>
</dbReference>